<dbReference type="GO" id="GO:0014069">
    <property type="term" value="C:postsynaptic density"/>
    <property type="evidence" value="ECO:0007669"/>
    <property type="project" value="TreeGrafter"/>
</dbReference>
<evidence type="ECO:0000256" key="3">
    <source>
        <dbReference type="ARBA" id="ARBA00022989"/>
    </source>
</evidence>
<dbReference type="Bgee" id="ENSCPOG00000040084">
    <property type="expression patterns" value="Expressed in cerebellum and 4 other cell types or tissues"/>
</dbReference>
<evidence type="ECO:0000256" key="2">
    <source>
        <dbReference type="ARBA" id="ARBA00022692"/>
    </source>
</evidence>
<dbReference type="AlphaFoldDB" id="A0A286X8V2"/>
<reference evidence="7" key="2">
    <citation type="submission" date="2025-08" db="UniProtKB">
        <authorList>
            <consortium name="Ensembl"/>
        </authorList>
    </citation>
    <scope>IDENTIFICATION</scope>
    <source>
        <strain evidence="7">2N</strain>
    </source>
</reference>
<organism evidence="7 8">
    <name type="scientific">Cavia porcellus</name>
    <name type="common">Guinea pig</name>
    <dbReference type="NCBI Taxonomy" id="10141"/>
    <lineage>
        <taxon>Eukaryota</taxon>
        <taxon>Metazoa</taxon>
        <taxon>Chordata</taxon>
        <taxon>Craniata</taxon>
        <taxon>Vertebrata</taxon>
        <taxon>Euteleostomi</taxon>
        <taxon>Mammalia</taxon>
        <taxon>Eutheria</taxon>
        <taxon>Euarchontoglires</taxon>
        <taxon>Glires</taxon>
        <taxon>Rodentia</taxon>
        <taxon>Hystricomorpha</taxon>
        <taxon>Caviidae</taxon>
        <taxon>Cavia</taxon>
    </lineage>
</organism>
<dbReference type="PANTHER" id="PTHR31774">
    <property type="entry name" value="PROTEIN SHISA-9-RELATED"/>
    <property type="match status" value="1"/>
</dbReference>
<keyword evidence="8" id="KW-1185">Reference proteome</keyword>
<proteinExistence type="predicted"/>
<comment type="subcellular location">
    <subcellularLocation>
        <location evidence="1">Membrane</location>
    </subcellularLocation>
</comment>
<feature type="region of interest" description="Disordered" evidence="5">
    <location>
        <begin position="21"/>
        <end position="40"/>
    </location>
</feature>
<evidence type="ECO:0000256" key="5">
    <source>
        <dbReference type="SAM" id="MobiDB-lite"/>
    </source>
</evidence>
<evidence type="ECO:0000256" key="4">
    <source>
        <dbReference type="ARBA" id="ARBA00023136"/>
    </source>
</evidence>
<dbReference type="Ensembl" id="ENSCPOT00000043032.1">
    <property type="protein sequence ID" value="ENSCPOP00000021852.1"/>
    <property type="gene ID" value="ENSCPOG00000040084.1"/>
</dbReference>
<reference evidence="7" key="3">
    <citation type="submission" date="2025-09" db="UniProtKB">
        <authorList>
            <consortium name="Ensembl"/>
        </authorList>
    </citation>
    <scope>IDENTIFICATION</scope>
    <source>
        <strain evidence="7">2N</strain>
    </source>
</reference>
<sequence>GAYSFCCGTRCSNYDTPAWVQTGRPPARARDAAPPRDPARERSHTAVYAVCGVAALLVLVGIGVRLGLERAHSPRARRTVTRTLTELLKQPGPQEPLPPPLGPPLGSCVQVQMGDGLPRGSPHNSTGEGRWRTIRGPDGDPAVSRLSGTGQSALVGALRPYDDPAHTPVPTEATPQDFYQRFPAASEPTPRPLPARAPRPLEDLPSLLDACPWAPPGYAPPACPTPPAPYAAWTARRPAPRGPSATQASPAARRPGRAPRHQFSVEKLPEAFSSQQHPGLYGGAGRGPRHLSTNSKAEVTV</sequence>
<feature type="compositionally biased region" description="Basic and acidic residues" evidence="5">
    <location>
        <begin position="28"/>
        <end position="40"/>
    </location>
</feature>
<accession>A0A286X8V2</accession>
<feature type="compositionally biased region" description="Polar residues" evidence="5">
    <location>
        <begin position="291"/>
        <end position="301"/>
    </location>
</feature>
<dbReference type="EMBL" id="AAKN02031303">
    <property type="status" value="NOT_ANNOTATED_CDS"/>
    <property type="molecule type" value="Genomic_DNA"/>
</dbReference>
<dbReference type="GO" id="GO:0045211">
    <property type="term" value="C:postsynaptic membrane"/>
    <property type="evidence" value="ECO:0007669"/>
    <property type="project" value="TreeGrafter"/>
</dbReference>
<dbReference type="OMA" id="NPTRDKT"/>
<dbReference type="GeneTree" id="ENSGT00940000163233"/>
<dbReference type="PANTHER" id="PTHR31774:SF14">
    <property type="entry name" value="PROTEIN SHISA-8"/>
    <property type="match status" value="1"/>
</dbReference>
<keyword evidence="3 6" id="KW-1133">Transmembrane helix</keyword>
<dbReference type="FunCoup" id="A0A286X8V2">
    <property type="interactions" value="2"/>
</dbReference>
<feature type="transmembrane region" description="Helical" evidence="6">
    <location>
        <begin position="46"/>
        <end position="68"/>
    </location>
</feature>
<dbReference type="VEuPathDB" id="HostDB:ENSCPOG00000040084"/>
<feature type="region of interest" description="Disordered" evidence="5">
    <location>
        <begin position="235"/>
        <end position="301"/>
    </location>
</feature>
<dbReference type="InParanoid" id="A0A286X8V2"/>
<dbReference type="GO" id="GO:0032281">
    <property type="term" value="C:AMPA glutamate receptor complex"/>
    <property type="evidence" value="ECO:0007669"/>
    <property type="project" value="TreeGrafter"/>
</dbReference>
<dbReference type="STRING" id="10141.ENSCPOP00000021852"/>
<evidence type="ECO:0000256" key="6">
    <source>
        <dbReference type="SAM" id="Phobius"/>
    </source>
</evidence>
<dbReference type="InterPro" id="IPR026910">
    <property type="entry name" value="Shisa"/>
</dbReference>
<protein>
    <submittedName>
        <fullName evidence="7">Shisa family member 8</fullName>
    </submittedName>
</protein>
<dbReference type="Proteomes" id="UP000005447">
    <property type="component" value="Unassembled WGS sequence"/>
</dbReference>
<keyword evidence="4 6" id="KW-0472">Membrane</keyword>
<evidence type="ECO:0000313" key="7">
    <source>
        <dbReference type="Ensembl" id="ENSCPOP00000021852.1"/>
    </source>
</evidence>
<reference evidence="8" key="1">
    <citation type="journal article" date="2011" name="Nature">
        <title>A high-resolution map of human evolutionary constraint using 29 mammals.</title>
        <authorList>
            <person name="Lindblad-Toh K."/>
            <person name="Garber M."/>
            <person name="Zuk O."/>
            <person name="Lin M.F."/>
            <person name="Parker B.J."/>
            <person name="Washietl S."/>
            <person name="Kheradpour P."/>
            <person name="Ernst J."/>
            <person name="Jordan G."/>
            <person name="Mauceli E."/>
            <person name="Ward L.D."/>
            <person name="Lowe C.B."/>
            <person name="Holloway A.K."/>
            <person name="Clamp M."/>
            <person name="Gnerre S."/>
            <person name="Alfoldi J."/>
            <person name="Beal K."/>
            <person name="Chang J."/>
            <person name="Clawson H."/>
            <person name="Cuff J."/>
            <person name="Di Palma F."/>
            <person name="Fitzgerald S."/>
            <person name="Flicek P."/>
            <person name="Guttman M."/>
            <person name="Hubisz M.J."/>
            <person name="Jaffe D.B."/>
            <person name="Jungreis I."/>
            <person name="Kent W.J."/>
            <person name="Kostka D."/>
            <person name="Lara M."/>
            <person name="Martins A.L."/>
            <person name="Massingham T."/>
            <person name="Moltke I."/>
            <person name="Raney B.J."/>
            <person name="Rasmussen M.D."/>
            <person name="Robinson J."/>
            <person name="Stark A."/>
            <person name="Vilella A.J."/>
            <person name="Wen J."/>
            <person name="Xie X."/>
            <person name="Zody M.C."/>
            <person name="Baldwin J."/>
            <person name="Bloom T."/>
            <person name="Chin C.W."/>
            <person name="Heiman D."/>
            <person name="Nicol R."/>
            <person name="Nusbaum C."/>
            <person name="Young S."/>
            <person name="Wilkinson J."/>
            <person name="Worley K.C."/>
            <person name="Kovar C.L."/>
            <person name="Muzny D.M."/>
            <person name="Gibbs R.A."/>
            <person name="Cree A."/>
            <person name="Dihn H.H."/>
            <person name="Fowler G."/>
            <person name="Jhangiani S."/>
            <person name="Joshi V."/>
            <person name="Lee S."/>
            <person name="Lewis L.R."/>
            <person name="Nazareth L.V."/>
            <person name="Okwuonu G."/>
            <person name="Santibanez J."/>
            <person name="Warren W.C."/>
            <person name="Mardis E.R."/>
            <person name="Weinstock G.M."/>
            <person name="Wilson R.K."/>
            <person name="Delehaunty K."/>
            <person name="Dooling D."/>
            <person name="Fronik C."/>
            <person name="Fulton L."/>
            <person name="Fulton B."/>
            <person name="Graves T."/>
            <person name="Minx P."/>
            <person name="Sodergren E."/>
            <person name="Birney E."/>
            <person name="Margulies E.H."/>
            <person name="Herrero J."/>
            <person name="Green E.D."/>
            <person name="Haussler D."/>
            <person name="Siepel A."/>
            <person name="Goldman N."/>
            <person name="Pollard K.S."/>
            <person name="Pedersen J.S."/>
            <person name="Lander E.S."/>
            <person name="Kellis M."/>
        </authorList>
    </citation>
    <scope>NUCLEOTIDE SEQUENCE [LARGE SCALE GENOMIC DNA]</scope>
    <source>
        <strain evidence="8">2N</strain>
    </source>
</reference>
<evidence type="ECO:0000313" key="8">
    <source>
        <dbReference type="Proteomes" id="UP000005447"/>
    </source>
</evidence>
<evidence type="ECO:0000256" key="1">
    <source>
        <dbReference type="ARBA" id="ARBA00004370"/>
    </source>
</evidence>
<gene>
    <name evidence="7" type="primary">SHISA8</name>
</gene>
<name>A0A286X8V2_CAVPO</name>
<dbReference type="GO" id="GO:0048172">
    <property type="term" value="P:regulation of short-term neuronal synaptic plasticity"/>
    <property type="evidence" value="ECO:0007669"/>
    <property type="project" value="TreeGrafter"/>
</dbReference>
<dbReference type="GO" id="GO:0032591">
    <property type="term" value="C:dendritic spine membrane"/>
    <property type="evidence" value="ECO:0007669"/>
    <property type="project" value="TreeGrafter"/>
</dbReference>
<keyword evidence="2 6" id="KW-0812">Transmembrane</keyword>